<accession>A0A7S3GFE0</accession>
<dbReference type="AlphaFoldDB" id="A0A7S3GFE0"/>
<gene>
    <name evidence="2" type="ORF">PBIL07802_LOCUS26745</name>
</gene>
<evidence type="ECO:0000256" key="1">
    <source>
        <dbReference type="SAM" id="MobiDB-lite"/>
    </source>
</evidence>
<reference evidence="2" key="1">
    <citation type="submission" date="2021-01" db="EMBL/GenBank/DDBJ databases">
        <authorList>
            <person name="Corre E."/>
            <person name="Pelletier E."/>
            <person name="Niang G."/>
            <person name="Scheremetjew M."/>
            <person name="Finn R."/>
            <person name="Kale V."/>
            <person name="Holt S."/>
            <person name="Cochrane G."/>
            <person name="Meng A."/>
            <person name="Brown T."/>
            <person name="Cohen L."/>
        </authorList>
    </citation>
    <scope>NUCLEOTIDE SEQUENCE</scope>
    <source>
        <strain evidence="2">NIES-2562</strain>
    </source>
</reference>
<name>A0A7S3GFE0_9EUKA</name>
<organism evidence="2">
    <name type="scientific">Palpitomonas bilix</name>
    <dbReference type="NCBI Taxonomy" id="652834"/>
    <lineage>
        <taxon>Eukaryota</taxon>
        <taxon>Eukaryota incertae sedis</taxon>
    </lineage>
</organism>
<feature type="region of interest" description="Disordered" evidence="1">
    <location>
        <begin position="17"/>
        <end position="48"/>
    </location>
</feature>
<protein>
    <submittedName>
        <fullName evidence="2">Uncharacterized protein</fullName>
    </submittedName>
</protein>
<sequence>MSKRRDGAVSQIVTIHTHSLRTHKGGRRGEGGGRRGGVRRGRALPNTHHTTAVVVSTEQQCAITTSSGGKGKANYAATLLSTQCGGRGERGGRARSVDTPH</sequence>
<dbReference type="EMBL" id="HBIB01041000">
    <property type="protein sequence ID" value="CAE0264440.1"/>
    <property type="molecule type" value="Transcribed_RNA"/>
</dbReference>
<proteinExistence type="predicted"/>
<evidence type="ECO:0000313" key="2">
    <source>
        <dbReference type="EMBL" id="CAE0264440.1"/>
    </source>
</evidence>